<evidence type="ECO:0000256" key="3">
    <source>
        <dbReference type="SAM" id="MobiDB-lite"/>
    </source>
</evidence>
<feature type="domain" description="GH16" evidence="5">
    <location>
        <begin position="124"/>
        <end position="405"/>
    </location>
</feature>
<keyword evidence="2" id="KW-1003">Cell membrane</keyword>
<dbReference type="Proteomes" id="UP000653565">
    <property type="component" value="Unassembled WGS sequence"/>
</dbReference>
<gene>
    <name evidence="6" type="ORF">CNMCM6805_006800</name>
</gene>
<dbReference type="InterPro" id="IPR000757">
    <property type="entry name" value="Beta-glucanase-like"/>
</dbReference>
<dbReference type="SUPFAM" id="SSF49899">
    <property type="entry name" value="Concanavalin A-like lectins/glucanases"/>
    <property type="match status" value="1"/>
</dbReference>
<dbReference type="EMBL" id="JAAAPX010000043">
    <property type="protein sequence ID" value="KAF4237743.1"/>
    <property type="molecule type" value="Genomic_DNA"/>
</dbReference>
<dbReference type="Gene3D" id="2.60.120.200">
    <property type="match status" value="1"/>
</dbReference>
<dbReference type="GO" id="GO:0005975">
    <property type="term" value="P:carbohydrate metabolic process"/>
    <property type="evidence" value="ECO:0007669"/>
    <property type="project" value="InterPro"/>
</dbReference>
<dbReference type="GO" id="GO:0005886">
    <property type="term" value="C:plasma membrane"/>
    <property type="evidence" value="ECO:0007669"/>
    <property type="project" value="UniProtKB-SubCell"/>
</dbReference>
<dbReference type="CDD" id="cd00413">
    <property type="entry name" value="Glyco_hydrolase_16"/>
    <property type="match status" value="1"/>
</dbReference>
<dbReference type="PROSITE" id="PS51762">
    <property type="entry name" value="GH16_2"/>
    <property type="match status" value="1"/>
</dbReference>
<proteinExistence type="predicted"/>
<evidence type="ECO:0000256" key="2">
    <source>
        <dbReference type="ARBA" id="ARBA00022475"/>
    </source>
</evidence>
<keyword evidence="2" id="KW-0472">Membrane</keyword>
<evidence type="ECO:0000256" key="4">
    <source>
        <dbReference type="SAM" id="SignalP"/>
    </source>
</evidence>
<name>A0A8H4H8L8_9EURO</name>
<reference evidence="6" key="2">
    <citation type="submission" date="2020-04" db="EMBL/GenBank/DDBJ databases">
        <authorList>
            <person name="Santos R.A.C."/>
            <person name="Steenwyk J.L."/>
            <person name="Rivero-Menendez O."/>
            <person name="Mead M.E."/>
            <person name="Silva L.P."/>
            <person name="Bastos R.W."/>
            <person name="Alastruey-Izquierdo A."/>
            <person name="Goldman G.H."/>
            <person name="Rokas A."/>
        </authorList>
    </citation>
    <scope>NUCLEOTIDE SEQUENCE</scope>
    <source>
        <strain evidence="6">CNM-CM6805</strain>
    </source>
</reference>
<feature type="signal peptide" evidence="4">
    <location>
        <begin position="1"/>
        <end position="19"/>
    </location>
</feature>
<protein>
    <recommendedName>
        <fullName evidence="5">GH16 domain-containing protein</fullName>
    </recommendedName>
</protein>
<feature type="region of interest" description="Disordered" evidence="3">
    <location>
        <begin position="412"/>
        <end position="443"/>
    </location>
</feature>
<feature type="compositionally biased region" description="Acidic residues" evidence="3">
    <location>
        <begin position="98"/>
        <end position="140"/>
    </location>
</feature>
<sequence>MKLFLFSLLPSLFATTVLSYPAPNNSSTTSPRLPLDFYKRQCDCYVVSGSETVYFENYAFWDFRKIPLPRYDSNGSKGHASRRSYIPSRADRTHNDEGDNEEENVGLEENGDNEENLNDEENTDDEENTEDEENADDDENDHNGMKAVGEGLDLGTLLFSQTAFARDWKPQKWHRKSNKYGPLPIINSPENIFFASNTLYTNDSESTHLLLRTTRFPNHTATAELEYRLRNIFHCSLRVRMRVMTVGSVNREPMLYGRPVPKGTPTNQSAVPGGACVGIFTYRSSTCESDIEILTSDPTNIVRYANQPDYDPITDAMIPGAASIGTLSQPWTNPTTHRVDWLHNITKWYADGEIKASNTYHVPDQPSMMAINLWSNGGEWTGEMPVGQSVYIGIEWIEVAYNTSTKVNGAPSDTVPFPSHKHRPFARSPAAGPESDHEGSAEEVEFIQRKDAARQCLRPCFLDDVRGP</sequence>
<dbReference type="InterPro" id="IPR013320">
    <property type="entry name" value="ConA-like_dom_sf"/>
</dbReference>
<keyword evidence="4" id="KW-0732">Signal</keyword>
<keyword evidence="7" id="KW-1185">Reference proteome</keyword>
<evidence type="ECO:0000259" key="5">
    <source>
        <dbReference type="PROSITE" id="PS51762"/>
    </source>
</evidence>
<dbReference type="AlphaFoldDB" id="A0A8H4H8L8"/>
<dbReference type="GO" id="GO:0004553">
    <property type="term" value="F:hydrolase activity, hydrolyzing O-glycosyl compounds"/>
    <property type="evidence" value="ECO:0007669"/>
    <property type="project" value="InterPro"/>
</dbReference>
<evidence type="ECO:0000313" key="7">
    <source>
        <dbReference type="Proteomes" id="UP000653565"/>
    </source>
</evidence>
<dbReference type="PANTHER" id="PTHR38121:SF4">
    <property type="entry name" value="GH16 DOMAIN-CONTAINING PROTEIN-RELATED"/>
    <property type="match status" value="1"/>
</dbReference>
<feature type="chain" id="PRO_5034212823" description="GH16 domain-containing protein" evidence="4">
    <location>
        <begin position="20"/>
        <end position="468"/>
    </location>
</feature>
<comment type="subcellular location">
    <subcellularLocation>
        <location evidence="1">Cell membrane</location>
        <topology evidence="1">Lipid-anchor</topology>
        <topology evidence="1">GPI-anchor</topology>
    </subcellularLocation>
</comment>
<dbReference type="PANTHER" id="PTHR38121">
    <property type="entry name" value="GH16 DOMAIN-CONTAINING PROTEIN"/>
    <property type="match status" value="1"/>
</dbReference>
<feature type="region of interest" description="Disordered" evidence="3">
    <location>
        <begin position="72"/>
        <end position="147"/>
    </location>
</feature>
<evidence type="ECO:0000256" key="1">
    <source>
        <dbReference type="ARBA" id="ARBA00004609"/>
    </source>
</evidence>
<organism evidence="6 7">
    <name type="scientific">Aspergillus fumigatiaffinis</name>
    <dbReference type="NCBI Taxonomy" id="340414"/>
    <lineage>
        <taxon>Eukaryota</taxon>
        <taxon>Fungi</taxon>
        <taxon>Dikarya</taxon>
        <taxon>Ascomycota</taxon>
        <taxon>Pezizomycotina</taxon>
        <taxon>Eurotiomycetes</taxon>
        <taxon>Eurotiomycetidae</taxon>
        <taxon>Eurotiales</taxon>
        <taxon>Aspergillaceae</taxon>
        <taxon>Aspergillus</taxon>
        <taxon>Aspergillus subgen. Fumigati</taxon>
    </lineage>
</organism>
<feature type="compositionally biased region" description="Basic and acidic residues" evidence="3">
    <location>
        <begin position="434"/>
        <end position="443"/>
    </location>
</feature>
<comment type="caution">
    <text evidence="6">The sequence shown here is derived from an EMBL/GenBank/DDBJ whole genome shotgun (WGS) entry which is preliminary data.</text>
</comment>
<evidence type="ECO:0000313" key="6">
    <source>
        <dbReference type="EMBL" id="KAF4237743.1"/>
    </source>
</evidence>
<reference evidence="6" key="1">
    <citation type="journal article" date="2020" name="bioRxiv">
        <title>Genomic and phenotypic heterogeneity of clinical isolates of the human pathogens Aspergillus fumigatus, Aspergillus lentulus and Aspergillus fumigatiaffinis.</title>
        <authorList>
            <person name="dos Santos R.A.C."/>
            <person name="Steenwyk J.L."/>
            <person name="Rivero-Menendez O."/>
            <person name="Mead M.E."/>
            <person name="Silva L.P."/>
            <person name="Bastos R.W."/>
            <person name="Alastruey-Izquierdo A."/>
            <person name="Goldman G.H."/>
            <person name="Rokas A."/>
        </authorList>
    </citation>
    <scope>NUCLEOTIDE SEQUENCE</scope>
    <source>
        <strain evidence="6">CNM-CM6805</strain>
    </source>
</reference>
<accession>A0A8H4H8L8</accession>